<dbReference type="EMBL" id="JBBLZC010000011">
    <property type="protein sequence ID" value="MEK0084003.1"/>
    <property type="molecule type" value="Genomic_DNA"/>
</dbReference>
<organism evidence="2 3">
    <name type="scientific">Benzoatithermus flavus</name>
    <dbReference type="NCBI Taxonomy" id="3108223"/>
    <lineage>
        <taxon>Bacteria</taxon>
        <taxon>Pseudomonadati</taxon>
        <taxon>Pseudomonadota</taxon>
        <taxon>Alphaproteobacteria</taxon>
        <taxon>Geminicoccales</taxon>
        <taxon>Geminicoccaceae</taxon>
        <taxon>Benzoatithermus</taxon>
    </lineage>
</organism>
<evidence type="ECO:0000313" key="2">
    <source>
        <dbReference type="EMBL" id="MEK0084003.1"/>
    </source>
</evidence>
<comment type="caution">
    <text evidence="2">The sequence shown here is derived from an EMBL/GenBank/DDBJ whole genome shotgun (WGS) entry which is preliminary data.</text>
</comment>
<evidence type="ECO:0008006" key="4">
    <source>
        <dbReference type="Google" id="ProtNLM"/>
    </source>
</evidence>
<protein>
    <recommendedName>
        <fullName evidence="4">DoxX family protein</fullName>
    </recommendedName>
</protein>
<dbReference type="Proteomes" id="UP001375743">
    <property type="component" value="Unassembled WGS sequence"/>
</dbReference>
<keyword evidence="1" id="KW-1133">Transmembrane helix</keyword>
<reference evidence="2 3" key="1">
    <citation type="submission" date="2024-01" db="EMBL/GenBank/DDBJ databases">
        <title>Multi-omics insights into the function and evolution of sodium benzoate biodegradation pathways in Benzoatithermus flavus gen. nov., sp. nov. from hot spring.</title>
        <authorList>
            <person name="Hu C.-J."/>
            <person name="Li W.-J."/>
        </authorList>
    </citation>
    <scope>NUCLEOTIDE SEQUENCE [LARGE SCALE GENOMIC DNA]</scope>
    <source>
        <strain evidence="2 3">SYSU G07066</strain>
    </source>
</reference>
<name>A0ABU8XUC3_9PROT</name>
<feature type="transmembrane region" description="Helical" evidence="1">
    <location>
        <begin position="70"/>
        <end position="88"/>
    </location>
</feature>
<proteinExistence type="predicted"/>
<feature type="transmembrane region" description="Helical" evidence="1">
    <location>
        <begin position="125"/>
        <end position="143"/>
    </location>
</feature>
<keyword evidence="3" id="KW-1185">Reference proteome</keyword>
<evidence type="ECO:0000256" key="1">
    <source>
        <dbReference type="SAM" id="Phobius"/>
    </source>
</evidence>
<gene>
    <name evidence="2" type="ORF">U1T56_12640</name>
</gene>
<feature type="transmembrane region" description="Helical" evidence="1">
    <location>
        <begin position="20"/>
        <end position="44"/>
    </location>
</feature>
<accession>A0ABU8XUC3</accession>
<sequence length="169" mass="18717">MVSAIDAIRLRAAESPATTLRGLAGLLLPWALAAYIAYILLWYLPFKFYPDSYLFQVLEDWVGLSWFEPYFRYFTGCVEGVTCLLLFVPGLQVAGAAVAFATMGTAIFLHLASPLGVDPYHDGGVLFREACTNLVFAAAILVIRRHEILPLLQRLATDPRFAAFLRANT</sequence>
<dbReference type="RefSeq" id="WP_418159852.1">
    <property type="nucleotide sequence ID" value="NZ_JBBLZC010000011.1"/>
</dbReference>
<keyword evidence="1" id="KW-0812">Transmembrane</keyword>
<evidence type="ECO:0000313" key="3">
    <source>
        <dbReference type="Proteomes" id="UP001375743"/>
    </source>
</evidence>
<keyword evidence="1" id="KW-0472">Membrane</keyword>
<feature type="transmembrane region" description="Helical" evidence="1">
    <location>
        <begin position="93"/>
        <end position="113"/>
    </location>
</feature>